<dbReference type="InterPro" id="IPR019286">
    <property type="entry name" value="DUF2339_TM"/>
</dbReference>
<gene>
    <name evidence="3" type="ordered locus">M301_2647</name>
</gene>
<feature type="transmembrane region" description="Helical" evidence="2">
    <location>
        <begin position="6"/>
        <end position="27"/>
    </location>
</feature>
<dbReference type="STRING" id="666681.M301_2647"/>
<reference evidence="3 4" key="2">
    <citation type="journal article" date="2011" name="J. Bacteriol.">
        <title>Genomes of three methylotrophs from a single niche uncover genetic and metabolic divergence of Methylophilaceae.</title>
        <authorList>
            <person name="Lapidus A."/>
            <person name="Clum A."/>
            <person name="Labutti K."/>
            <person name="Kaluzhnaya M.G."/>
            <person name="Lim S."/>
            <person name="Beck D.A."/>
            <person name="Glavina Del Rio T."/>
            <person name="Nolan M."/>
            <person name="Mavromatis K."/>
            <person name="Huntemann M."/>
            <person name="Lucas S."/>
            <person name="Lidstrom M.E."/>
            <person name="Ivanova N."/>
            <person name="Chistoserdova L."/>
        </authorList>
    </citation>
    <scope>NUCLEOTIDE SEQUENCE [LARGE SCALE GENOMIC DNA]</scope>
    <source>
        <strain evidence="3 4">301</strain>
    </source>
</reference>
<dbReference type="Proteomes" id="UP000000383">
    <property type="component" value="Chromosome"/>
</dbReference>
<dbReference type="PANTHER" id="PTHR38434">
    <property type="entry name" value="BLL2549 PROTEIN"/>
    <property type="match status" value="1"/>
</dbReference>
<feature type="transmembrane region" description="Helical" evidence="2">
    <location>
        <begin position="645"/>
        <end position="663"/>
    </location>
</feature>
<evidence type="ECO:0000256" key="1">
    <source>
        <dbReference type="SAM" id="Coils"/>
    </source>
</evidence>
<feature type="transmembrane region" description="Helical" evidence="2">
    <location>
        <begin position="503"/>
        <end position="524"/>
    </location>
</feature>
<feature type="transmembrane region" description="Helical" evidence="2">
    <location>
        <begin position="906"/>
        <end position="923"/>
    </location>
</feature>
<feature type="transmembrane region" description="Helical" evidence="2">
    <location>
        <begin position="336"/>
        <end position="354"/>
    </location>
</feature>
<feature type="transmembrane region" description="Helical" evidence="2">
    <location>
        <begin position="288"/>
        <end position="305"/>
    </location>
</feature>
<dbReference type="RefSeq" id="WP_013149308.1">
    <property type="nucleotide sequence ID" value="NC_014207.1"/>
</dbReference>
<feature type="transmembrane region" description="Helical" evidence="2">
    <location>
        <begin position="210"/>
        <end position="227"/>
    </location>
</feature>
<feature type="transmembrane region" description="Helical" evidence="2">
    <location>
        <begin position="420"/>
        <end position="440"/>
    </location>
</feature>
<keyword evidence="2" id="KW-0812">Transmembrane</keyword>
<organism evidence="3 4">
    <name type="scientific">Methylotenera versatilis (strain 301)</name>
    <dbReference type="NCBI Taxonomy" id="666681"/>
    <lineage>
        <taxon>Bacteria</taxon>
        <taxon>Pseudomonadati</taxon>
        <taxon>Pseudomonadota</taxon>
        <taxon>Betaproteobacteria</taxon>
        <taxon>Nitrosomonadales</taxon>
        <taxon>Methylophilaceae</taxon>
        <taxon>Methylotenera</taxon>
    </lineage>
</organism>
<feature type="transmembrane region" description="Helical" evidence="2">
    <location>
        <begin position="366"/>
        <end position="384"/>
    </location>
</feature>
<sequence length="935" mass="102544">MESLFLMLGLLGIVVTIGGIAGFFSLFSSNNKETKIREVERETEKLSLEITRLSTRLDTLKKFVESQQQNTSLPLAALKTEVPSMVIKPAAEPAIETSNSTTLNTSSDNDLTEQVLASVTPNIHAASAQEVSIKPVSASTTSSAAPKTITRPPIKLAEPNFIEKGITAAKDWLFGGNTLVRSGIVILFIGISFLLKLAVDNGFIPIELRLAAVALGGVALLVVGWRLRDKRTEYSWALQGGGIGILYLTIFAALKLYQLIPAGAAFPLLVAIAFLSAFIAVKQSAMPLAVLGFAGGFLAPVLTSTGHGSHVGLFSYYLVLNLAIAYVAFNKSWRPLNVLGWAFTFIIGTIWGAKSYVPDNFATTEPFLIIFFLLFTGIAVLFAHRQAAKASDYVDATLVFGTPLVAFSLQYALLKDSHFGLAYSALALGVFYIGLAWWVFKRKLETLKFLGECFLALGIGFITLTLPLALDGRWTSAAWAVEGVGLLWVGLRQNRTFPTLSGLALQILAAFAFIKGWGLTGYTGVNDQNMYLGVGFIALSGWACGALWNKLRPEKFSLLTTLLALWGWLWWVSSGLTAVDELLDKDLFMHASLAFIAITSVLLPLVSRFFRWEKLAKLSLLLMPAMVITLLWELFLVAFDNKHPFAYFGAYSWLGAFAAYIWLIKRDHIPNGSFLRAPLLWIGAIIGVMEWQYQLGLYVQESNVWKDIGWAIIPIAIVLGITRWQFAKKNTLSSAQLSSARTWAWIGCVPLVASLIGWFMFMSFNSSGNAAPLPYVPLINPLDITLAAVLLLLFIWHRGVHKHLGKLQSMMPVIPSIMGFTLLNGILLRTLHHWVGTPFEWASIFTNSTVQMSFTFLWGVTAFALMLLAHKRGQRQIWIVGAALMGLVVAKLFLLDLSQHGSVERIASFIGAGLMLLVMGYFAPLPPVKKELNAA</sequence>
<accession>D7DNK1</accession>
<feature type="transmembrane region" description="Helical" evidence="2">
    <location>
        <begin position="618"/>
        <end position="639"/>
    </location>
</feature>
<dbReference type="Pfam" id="PF10101">
    <property type="entry name" value="DUF2339"/>
    <property type="match status" value="1"/>
</dbReference>
<feature type="transmembrane region" description="Helical" evidence="2">
    <location>
        <begin position="708"/>
        <end position="726"/>
    </location>
</feature>
<dbReference type="eggNOG" id="COG5373">
    <property type="taxonomic scope" value="Bacteria"/>
</dbReference>
<keyword evidence="2" id="KW-1133">Transmembrane helix</keyword>
<feature type="transmembrane region" description="Helical" evidence="2">
    <location>
        <begin position="396"/>
        <end position="414"/>
    </location>
</feature>
<feature type="transmembrane region" description="Helical" evidence="2">
    <location>
        <begin position="809"/>
        <end position="828"/>
    </location>
</feature>
<evidence type="ECO:0008006" key="5">
    <source>
        <dbReference type="Google" id="ProtNLM"/>
    </source>
</evidence>
<reference evidence="4" key="1">
    <citation type="submission" date="2010-05" db="EMBL/GenBank/DDBJ databases">
        <title>Complete sequence of Methylotenera sp. 301.</title>
        <authorList>
            <person name="Lucas S."/>
            <person name="Copeland A."/>
            <person name="Lapidus A."/>
            <person name="Cheng J.-F."/>
            <person name="Bruce D."/>
            <person name="Goodwin L."/>
            <person name="Pitluck S."/>
            <person name="Clum A."/>
            <person name="Land M."/>
            <person name="Hauser L."/>
            <person name="Kyrpides N."/>
            <person name="Ivanova N."/>
            <person name="Chistoservova L."/>
            <person name="Kalyuzhnaya M."/>
            <person name="Woyke T."/>
        </authorList>
    </citation>
    <scope>NUCLEOTIDE SEQUENCE [LARGE SCALE GENOMIC DNA]</scope>
    <source>
        <strain evidence="4">301</strain>
    </source>
</reference>
<feature type="transmembrane region" description="Helical" evidence="2">
    <location>
        <begin position="260"/>
        <end position="281"/>
    </location>
</feature>
<dbReference type="OrthoDB" id="207428at2"/>
<dbReference type="AlphaFoldDB" id="D7DNK1"/>
<dbReference type="InterPro" id="IPR014600">
    <property type="entry name" value="UCP035905_mem"/>
</dbReference>
<keyword evidence="2" id="KW-0472">Membrane</keyword>
<name>D7DNK1_METV0</name>
<evidence type="ECO:0000313" key="3">
    <source>
        <dbReference type="EMBL" id="ADI31002.1"/>
    </source>
</evidence>
<keyword evidence="1" id="KW-0175">Coiled coil</keyword>
<feature type="transmembrane region" description="Helical" evidence="2">
    <location>
        <begin position="675"/>
        <end position="693"/>
    </location>
</feature>
<feature type="transmembrane region" description="Helical" evidence="2">
    <location>
        <begin position="234"/>
        <end position="254"/>
    </location>
</feature>
<evidence type="ECO:0000313" key="4">
    <source>
        <dbReference type="Proteomes" id="UP000000383"/>
    </source>
</evidence>
<dbReference type="KEGG" id="meh:M301_2647"/>
<feature type="transmembrane region" description="Helical" evidence="2">
    <location>
        <begin position="530"/>
        <end position="549"/>
    </location>
</feature>
<feature type="transmembrane region" description="Helical" evidence="2">
    <location>
        <begin position="556"/>
        <end position="572"/>
    </location>
</feature>
<proteinExistence type="predicted"/>
<feature type="transmembrane region" description="Helical" evidence="2">
    <location>
        <begin position="179"/>
        <end position="198"/>
    </location>
</feature>
<feature type="transmembrane region" description="Helical" evidence="2">
    <location>
        <begin position="773"/>
        <end position="797"/>
    </location>
</feature>
<evidence type="ECO:0000256" key="2">
    <source>
        <dbReference type="SAM" id="Phobius"/>
    </source>
</evidence>
<feature type="transmembrane region" description="Helical" evidence="2">
    <location>
        <begin position="742"/>
        <end position="761"/>
    </location>
</feature>
<keyword evidence="4" id="KW-1185">Reference proteome</keyword>
<feature type="transmembrane region" description="Helical" evidence="2">
    <location>
        <begin position="474"/>
        <end position="491"/>
    </location>
</feature>
<protein>
    <recommendedName>
        <fullName evidence="5">DUF2339 domain-containing protein</fullName>
    </recommendedName>
</protein>
<dbReference type="HOGENOM" id="CLU_006561_0_0_4"/>
<dbReference type="PANTHER" id="PTHR38434:SF1">
    <property type="entry name" value="BLL2549 PROTEIN"/>
    <property type="match status" value="1"/>
</dbReference>
<dbReference type="EMBL" id="CP002056">
    <property type="protein sequence ID" value="ADI31002.1"/>
    <property type="molecule type" value="Genomic_DNA"/>
</dbReference>
<feature type="coiled-coil region" evidence="1">
    <location>
        <begin position="29"/>
        <end position="56"/>
    </location>
</feature>
<feature type="transmembrane region" description="Helical" evidence="2">
    <location>
        <begin position="311"/>
        <end position="329"/>
    </location>
</feature>
<feature type="transmembrane region" description="Helical" evidence="2">
    <location>
        <begin position="848"/>
        <end position="869"/>
    </location>
</feature>
<feature type="transmembrane region" description="Helical" evidence="2">
    <location>
        <begin position="876"/>
        <end position="894"/>
    </location>
</feature>
<dbReference type="PIRSF" id="PIRSF035905">
    <property type="entry name" value="UCP035905_mp"/>
    <property type="match status" value="1"/>
</dbReference>
<feature type="transmembrane region" description="Helical" evidence="2">
    <location>
        <begin position="587"/>
        <end position="606"/>
    </location>
</feature>
<feature type="transmembrane region" description="Helical" evidence="2">
    <location>
        <begin position="449"/>
        <end position="468"/>
    </location>
</feature>